<name>A0A5J9TL22_9POAL</name>
<evidence type="ECO:0000313" key="2">
    <source>
        <dbReference type="EMBL" id="TVU12146.1"/>
    </source>
</evidence>
<gene>
    <name evidence="2" type="ORF">EJB05_45775</name>
</gene>
<keyword evidence="1" id="KW-0175">Coiled coil</keyword>
<evidence type="ECO:0000313" key="3">
    <source>
        <dbReference type="Proteomes" id="UP000324897"/>
    </source>
</evidence>
<dbReference type="OrthoDB" id="498611at2759"/>
<dbReference type="GO" id="GO:0005524">
    <property type="term" value="F:ATP binding"/>
    <property type="evidence" value="ECO:0007669"/>
    <property type="project" value="UniProtKB-KW"/>
</dbReference>
<dbReference type="AlphaFoldDB" id="A0A5J9TL22"/>
<organism evidence="2 3">
    <name type="scientific">Eragrostis curvula</name>
    <name type="common">weeping love grass</name>
    <dbReference type="NCBI Taxonomy" id="38414"/>
    <lineage>
        <taxon>Eukaryota</taxon>
        <taxon>Viridiplantae</taxon>
        <taxon>Streptophyta</taxon>
        <taxon>Embryophyta</taxon>
        <taxon>Tracheophyta</taxon>
        <taxon>Spermatophyta</taxon>
        <taxon>Magnoliopsida</taxon>
        <taxon>Liliopsida</taxon>
        <taxon>Poales</taxon>
        <taxon>Poaceae</taxon>
        <taxon>PACMAD clade</taxon>
        <taxon>Chloridoideae</taxon>
        <taxon>Eragrostideae</taxon>
        <taxon>Eragrostidinae</taxon>
        <taxon>Eragrostis</taxon>
    </lineage>
</organism>
<keyword evidence="3" id="KW-1185">Reference proteome</keyword>
<proteinExistence type="predicted"/>
<comment type="caution">
    <text evidence="2">The sequence shown here is derived from an EMBL/GenBank/DDBJ whole genome shotgun (WGS) entry which is preliminary data.</text>
</comment>
<dbReference type="GO" id="GO:0004594">
    <property type="term" value="F:pantothenate kinase activity"/>
    <property type="evidence" value="ECO:0007669"/>
    <property type="project" value="TreeGrafter"/>
</dbReference>
<dbReference type="Gramene" id="TVU12146">
    <property type="protein sequence ID" value="TVU12146"/>
    <property type="gene ID" value="EJB05_45775"/>
</dbReference>
<evidence type="ECO:0000256" key="1">
    <source>
        <dbReference type="SAM" id="Coils"/>
    </source>
</evidence>
<dbReference type="Pfam" id="PF03630">
    <property type="entry name" value="Fumble"/>
    <property type="match status" value="2"/>
</dbReference>
<feature type="coiled-coil region" evidence="1">
    <location>
        <begin position="598"/>
        <end position="642"/>
    </location>
</feature>
<reference evidence="2 3" key="1">
    <citation type="journal article" date="2019" name="Sci. Rep.">
        <title>A high-quality genome of Eragrostis curvula grass provides insights into Poaceae evolution and supports new strategies to enhance forage quality.</title>
        <authorList>
            <person name="Carballo J."/>
            <person name="Santos B.A.C.M."/>
            <person name="Zappacosta D."/>
            <person name="Garbus I."/>
            <person name="Selva J.P."/>
            <person name="Gallo C.A."/>
            <person name="Diaz A."/>
            <person name="Albertini E."/>
            <person name="Caccamo M."/>
            <person name="Echenique V."/>
        </authorList>
    </citation>
    <scope>NUCLEOTIDE SEQUENCE [LARGE SCALE GENOMIC DNA]</scope>
    <source>
        <strain evidence="3">cv. Victoria</strain>
        <tissue evidence="2">Leaf</tissue>
    </source>
</reference>
<dbReference type="Gene3D" id="6.10.10.60">
    <property type="match status" value="1"/>
</dbReference>
<sequence length="644" mass="71275">MDCGPGIDFSGAKILGDIASRNPSIFLPRLQPAACPLVALDIGVYATSCGDGSNGAELRFASFERRRLDDCLEFLREEELIRCKGTSLPPPLTTLALWDVVEQSKCNAKVWVFKVFGGSESFSVPNRGYEFSVDVVRWHVLLPATGIIFKILNRDHVQATGGGAYDFADNIREKLDVYLHKVHEFECIVYGSNFLLEATGKRNFEFVTSTNIGGAFVFGLAKLLTGCKSYDEFLQLCQKGDNSVLDLVVKDICGEFSSLKQGFSASTLASSFGRVITSNKKLSDYKSEDLASTLLSAFTYNIAQIAFLVASLMGLHRVVFSGSFICGHKISMENISSAIDAWSQRQIQAVFLRHEGYLGAICAFLSYADPSAENVTFEESTGTCSFHECLEHLDGTSEHEKNGSDIFPYLFVNIGPGVSMVEVSSKGKFKRITGSHIGGGTILGLAKLLTGCSSFEEFLELSQRGNNESVDLTIKDLFGEGYRKMVYLMTKILGVKRIFFRGAFVCGHEKIMGKISQFLEQRLKGEVQLTFLCREGSLGTLGSFWSYENMGIDGLVGHEDMREVLLGAPYTGQFQSLAHGQNKRFEGEVKDLWREDVVLKVEVDLLQLQRENAELKAKLVDNAMLKAEVERLRRENAELNARIM</sequence>
<dbReference type="InterPro" id="IPR004567">
    <property type="entry name" value="Type_II_PanK"/>
</dbReference>
<protein>
    <recommendedName>
        <fullName evidence="4">Damage-control phosphatase ARMT1-like metal-binding domain-containing protein</fullName>
    </recommendedName>
</protein>
<dbReference type="GO" id="GO:0015937">
    <property type="term" value="P:coenzyme A biosynthetic process"/>
    <property type="evidence" value="ECO:0007669"/>
    <property type="project" value="UniProtKB-KW"/>
</dbReference>
<accession>A0A5J9TL22</accession>
<evidence type="ECO:0008006" key="4">
    <source>
        <dbReference type="Google" id="ProtNLM"/>
    </source>
</evidence>
<dbReference type="SUPFAM" id="SSF53067">
    <property type="entry name" value="Actin-like ATPase domain"/>
    <property type="match status" value="2"/>
</dbReference>
<dbReference type="PANTHER" id="PTHR12280">
    <property type="entry name" value="PANTOTHENATE KINASE"/>
    <property type="match status" value="1"/>
</dbReference>
<dbReference type="EMBL" id="RWGY01000039">
    <property type="protein sequence ID" value="TVU12146.1"/>
    <property type="molecule type" value="Genomic_DNA"/>
</dbReference>
<dbReference type="GO" id="GO:0005829">
    <property type="term" value="C:cytosol"/>
    <property type="evidence" value="ECO:0007669"/>
    <property type="project" value="TreeGrafter"/>
</dbReference>
<dbReference type="Proteomes" id="UP000324897">
    <property type="component" value="Chromosome 3"/>
</dbReference>
<dbReference type="CDD" id="cd14686">
    <property type="entry name" value="bZIP"/>
    <property type="match status" value="1"/>
</dbReference>
<dbReference type="GO" id="GO:0005634">
    <property type="term" value="C:nucleus"/>
    <property type="evidence" value="ECO:0007669"/>
    <property type="project" value="TreeGrafter"/>
</dbReference>
<dbReference type="Gene3D" id="3.30.420.40">
    <property type="match status" value="2"/>
</dbReference>
<dbReference type="InterPro" id="IPR043129">
    <property type="entry name" value="ATPase_NBD"/>
</dbReference>
<dbReference type="PANTHER" id="PTHR12280:SF36">
    <property type="entry name" value="PANTOTHENATE KINASE 1"/>
    <property type="match status" value="1"/>
</dbReference>